<protein>
    <submittedName>
        <fullName evidence="1">Uncharacterized protein</fullName>
    </submittedName>
</protein>
<name>A0A392QUF6_9FABA</name>
<proteinExistence type="predicted"/>
<dbReference type="EMBL" id="LXQA010162396">
    <property type="protein sequence ID" value="MCI27928.1"/>
    <property type="molecule type" value="Genomic_DNA"/>
</dbReference>
<dbReference type="Proteomes" id="UP000265520">
    <property type="component" value="Unassembled WGS sequence"/>
</dbReference>
<evidence type="ECO:0000313" key="2">
    <source>
        <dbReference type="Proteomes" id="UP000265520"/>
    </source>
</evidence>
<organism evidence="1 2">
    <name type="scientific">Trifolium medium</name>
    <dbReference type="NCBI Taxonomy" id="97028"/>
    <lineage>
        <taxon>Eukaryota</taxon>
        <taxon>Viridiplantae</taxon>
        <taxon>Streptophyta</taxon>
        <taxon>Embryophyta</taxon>
        <taxon>Tracheophyta</taxon>
        <taxon>Spermatophyta</taxon>
        <taxon>Magnoliopsida</taxon>
        <taxon>eudicotyledons</taxon>
        <taxon>Gunneridae</taxon>
        <taxon>Pentapetalae</taxon>
        <taxon>rosids</taxon>
        <taxon>fabids</taxon>
        <taxon>Fabales</taxon>
        <taxon>Fabaceae</taxon>
        <taxon>Papilionoideae</taxon>
        <taxon>50 kb inversion clade</taxon>
        <taxon>NPAAA clade</taxon>
        <taxon>Hologalegina</taxon>
        <taxon>IRL clade</taxon>
        <taxon>Trifolieae</taxon>
        <taxon>Trifolium</taxon>
    </lineage>
</organism>
<reference evidence="1 2" key="1">
    <citation type="journal article" date="2018" name="Front. Plant Sci.">
        <title>Red Clover (Trifolium pratense) and Zigzag Clover (T. medium) - A Picture of Genomic Similarities and Differences.</title>
        <authorList>
            <person name="Dluhosova J."/>
            <person name="Istvanek J."/>
            <person name="Nedelnik J."/>
            <person name="Repkova J."/>
        </authorList>
    </citation>
    <scope>NUCLEOTIDE SEQUENCE [LARGE SCALE GENOMIC DNA]</scope>
    <source>
        <strain evidence="2">cv. 10/8</strain>
        <tissue evidence="1">Leaf</tissue>
    </source>
</reference>
<accession>A0A392QUF6</accession>
<sequence>MELVIVVVKCCGLDRILKHQGWVQSLQSLAFAGALVASHKANLGWRWSMVGLEKFSVKSLVIGDCSFGEELISSLWN</sequence>
<comment type="caution">
    <text evidence="1">The sequence shown here is derived from an EMBL/GenBank/DDBJ whole genome shotgun (WGS) entry which is preliminary data.</text>
</comment>
<dbReference type="AlphaFoldDB" id="A0A392QUF6"/>
<evidence type="ECO:0000313" key="1">
    <source>
        <dbReference type="EMBL" id="MCI27928.1"/>
    </source>
</evidence>
<keyword evidence="2" id="KW-1185">Reference proteome</keyword>